<dbReference type="EMBL" id="LAZR01002154">
    <property type="protein sequence ID" value="KKN33735.1"/>
    <property type="molecule type" value="Genomic_DNA"/>
</dbReference>
<feature type="non-terminal residue" evidence="1">
    <location>
        <position position="1"/>
    </location>
</feature>
<name>A0A0F9PPL6_9ZZZZ</name>
<protein>
    <submittedName>
        <fullName evidence="1">Uncharacterized protein</fullName>
    </submittedName>
</protein>
<gene>
    <name evidence="1" type="ORF">LCGC14_0800540</name>
</gene>
<sequence>SALDDNKGNKFLIALKFLFEQALQKEPKGGKDE</sequence>
<organism evidence="1">
    <name type="scientific">marine sediment metagenome</name>
    <dbReference type="NCBI Taxonomy" id="412755"/>
    <lineage>
        <taxon>unclassified sequences</taxon>
        <taxon>metagenomes</taxon>
        <taxon>ecological metagenomes</taxon>
    </lineage>
</organism>
<evidence type="ECO:0000313" key="1">
    <source>
        <dbReference type="EMBL" id="KKN33735.1"/>
    </source>
</evidence>
<comment type="caution">
    <text evidence="1">The sequence shown here is derived from an EMBL/GenBank/DDBJ whole genome shotgun (WGS) entry which is preliminary data.</text>
</comment>
<accession>A0A0F9PPL6</accession>
<proteinExistence type="predicted"/>
<reference evidence="1" key="1">
    <citation type="journal article" date="2015" name="Nature">
        <title>Complex archaea that bridge the gap between prokaryotes and eukaryotes.</title>
        <authorList>
            <person name="Spang A."/>
            <person name="Saw J.H."/>
            <person name="Jorgensen S.L."/>
            <person name="Zaremba-Niedzwiedzka K."/>
            <person name="Martijn J."/>
            <person name="Lind A.E."/>
            <person name="van Eijk R."/>
            <person name="Schleper C."/>
            <person name="Guy L."/>
            <person name="Ettema T.J."/>
        </authorList>
    </citation>
    <scope>NUCLEOTIDE SEQUENCE</scope>
</reference>
<dbReference type="AlphaFoldDB" id="A0A0F9PPL6"/>